<reference evidence="6" key="5">
    <citation type="submission" date="2025-09" db="UniProtKB">
        <authorList>
            <consortium name="Ensembl"/>
        </authorList>
    </citation>
    <scope>IDENTIFICATION</scope>
</reference>
<evidence type="ECO:0000256" key="3">
    <source>
        <dbReference type="ARBA" id="ARBA00022677"/>
    </source>
</evidence>
<dbReference type="GO" id="GO:0005811">
    <property type="term" value="C:lipid droplet"/>
    <property type="evidence" value="ECO:0007669"/>
    <property type="project" value="UniProtKB-SubCell"/>
</dbReference>
<dbReference type="GeneID" id="113577341"/>
<dbReference type="OMA" id="NQENCHE"/>
<sequence length="438" mass="47833">MAPMEITNQNVVIRMATLPLVSSTYGMVSNVYCHTKDNHPYIKSVCEAAEMGVKTITSAAFTSTLPIISKLGPQISLANDLACKGLDKIEKTLPILHQPSGEVIASAKEAVSSAKGTVSESVTGAKETVSLTLSGVVGRTRGAVQEGVEKTRTVVTGGVHAVMESRLARLVNSGVDNALSTSESLVEHYLPGAEEGQEYEASLTRGFEHDTEKPSYYVRLGSLSTKLRRRAYQKAIAKVYDAKTRSQETISHLNHTMDLIEFTRKNIDGANQKIYEKFNTLMDWRSRSQSDMESNSNNDNETELIESRTLTIAHNLTQQLQTTCLALVSSLQGLPHNIHDQALSIGHLASEVYTSFTKAASLSDLSDVALANTRSHLNRMRDSIDGVLDYLVNNTPLNWLVGPFFPSPEPSGSPSSPQSSDMRSGHPELEMQILDKEH</sequence>
<feature type="compositionally biased region" description="Basic and acidic residues" evidence="5">
    <location>
        <begin position="423"/>
        <end position="438"/>
    </location>
</feature>
<evidence type="ECO:0000256" key="2">
    <source>
        <dbReference type="ARBA" id="ARBA00006311"/>
    </source>
</evidence>
<evidence type="ECO:0000256" key="5">
    <source>
        <dbReference type="SAM" id="MobiDB-lite"/>
    </source>
</evidence>
<reference evidence="7" key="1">
    <citation type="journal article" date="2014" name="Science">
        <title>Nonhuman genetics. Genomic basis for the convergent evolution of electric organs.</title>
        <authorList>
            <person name="Gallant J.R."/>
            <person name="Traeger L.L."/>
            <person name="Volkening J.D."/>
            <person name="Moffett H."/>
            <person name="Chen P.H."/>
            <person name="Novina C.D."/>
            <person name="Phillips G.N.Jr."/>
            <person name="Anand R."/>
            <person name="Wells G.B."/>
            <person name="Pinch M."/>
            <person name="Guth R."/>
            <person name="Unguez G.A."/>
            <person name="Albert J.S."/>
            <person name="Zakon H.H."/>
            <person name="Samanta M.P."/>
            <person name="Sussman M.R."/>
        </authorList>
    </citation>
    <scope>NUCLEOTIDE SEQUENCE [LARGE SCALE GENOMIC DNA]</scope>
</reference>
<reference evidence="7" key="2">
    <citation type="journal article" date="2017" name="Sci. Adv.">
        <title>A tail of two voltages: Proteomic comparison of the three electric organs of the electric eel.</title>
        <authorList>
            <person name="Traeger L.L."/>
            <person name="Sabat G."/>
            <person name="Barrett-Wilt G.A."/>
            <person name="Wells G.B."/>
            <person name="Sussman M.R."/>
        </authorList>
    </citation>
    <scope>NUCLEOTIDE SEQUENCE [LARGE SCALE GENOMIC DNA]</scope>
</reference>
<evidence type="ECO:0000313" key="7">
    <source>
        <dbReference type="Proteomes" id="UP000314983"/>
    </source>
</evidence>
<dbReference type="Ensembl" id="ENSEEET00000039345.2">
    <property type="protein sequence ID" value="ENSEEEP00000038898.2"/>
    <property type="gene ID" value="ENSEEEG00000018453.2"/>
</dbReference>
<dbReference type="GO" id="GO:0010890">
    <property type="term" value="P:positive regulation of triglyceride storage"/>
    <property type="evidence" value="ECO:0007669"/>
    <property type="project" value="TreeGrafter"/>
</dbReference>
<feature type="region of interest" description="Disordered" evidence="5">
    <location>
        <begin position="407"/>
        <end position="438"/>
    </location>
</feature>
<dbReference type="SUPFAM" id="SSF109775">
    <property type="entry name" value="Mannose-6-phosphate receptor binding protein 1 (Tip47), C-terminal domain"/>
    <property type="match status" value="1"/>
</dbReference>
<comment type="subcellular location">
    <subcellularLocation>
        <location evidence="1">Lipid droplet</location>
    </subcellularLocation>
</comment>
<dbReference type="Proteomes" id="UP000314983">
    <property type="component" value="Chromosome 19"/>
</dbReference>
<reference evidence="6" key="4">
    <citation type="submission" date="2025-08" db="UniProtKB">
        <authorList>
            <consortium name="Ensembl"/>
        </authorList>
    </citation>
    <scope>IDENTIFICATION</scope>
</reference>
<comment type="similarity">
    <text evidence="2 4">Belongs to the perilipin family.</text>
</comment>
<dbReference type="InterPro" id="IPR004279">
    <property type="entry name" value="Perilipin"/>
</dbReference>
<reference evidence="6" key="3">
    <citation type="submission" date="2020-05" db="EMBL/GenBank/DDBJ databases">
        <title>Electrophorus electricus (electric eel) genome, fEleEle1, primary haplotype.</title>
        <authorList>
            <person name="Myers G."/>
            <person name="Meyer A."/>
            <person name="Fedrigo O."/>
            <person name="Formenti G."/>
            <person name="Rhie A."/>
            <person name="Tracey A."/>
            <person name="Sims Y."/>
            <person name="Jarvis E.D."/>
        </authorList>
    </citation>
    <scope>NUCLEOTIDE SEQUENCE [LARGE SCALE GENOMIC DNA]</scope>
</reference>
<evidence type="ECO:0000256" key="4">
    <source>
        <dbReference type="PIRNR" id="PIRNR036881"/>
    </source>
</evidence>
<dbReference type="GeneTree" id="ENSGT00950000182920"/>
<organism evidence="6 7">
    <name type="scientific">Electrophorus electricus</name>
    <name type="common">Electric eel</name>
    <name type="synonym">Gymnotus electricus</name>
    <dbReference type="NCBI Taxonomy" id="8005"/>
    <lineage>
        <taxon>Eukaryota</taxon>
        <taxon>Metazoa</taxon>
        <taxon>Chordata</taxon>
        <taxon>Craniata</taxon>
        <taxon>Vertebrata</taxon>
        <taxon>Euteleostomi</taxon>
        <taxon>Actinopterygii</taxon>
        <taxon>Neopterygii</taxon>
        <taxon>Teleostei</taxon>
        <taxon>Ostariophysi</taxon>
        <taxon>Gymnotiformes</taxon>
        <taxon>Gymnotoidei</taxon>
        <taxon>Gymnotidae</taxon>
        <taxon>Electrophorus</taxon>
    </lineage>
</organism>
<dbReference type="AlphaFoldDB" id="A0A4W4GMU8"/>
<keyword evidence="3" id="KW-0551">Lipid droplet</keyword>
<keyword evidence="7" id="KW-1185">Reference proteome</keyword>
<dbReference type="Gene3D" id="3.30.720.170">
    <property type="entry name" value="Perilipin, alpha-beta domain"/>
    <property type="match status" value="1"/>
</dbReference>
<gene>
    <name evidence="6" type="primary">PLIN2</name>
</gene>
<dbReference type="PANTHER" id="PTHR14024:SF25">
    <property type="entry name" value="PERILIPIN-2"/>
    <property type="match status" value="1"/>
</dbReference>
<proteinExistence type="inferred from homology"/>
<dbReference type="PIRSF" id="PIRSF036881">
    <property type="entry name" value="PAT"/>
    <property type="match status" value="1"/>
</dbReference>
<dbReference type="PANTHER" id="PTHR14024">
    <property type="entry name" value="PERILIPIN"/>
    <property type="match status" value="1"/>
</dbReference>
<protein>
    <recommendedName>
        <fullName evidence="4">Perilipin</fullName>
    </recommendedName>
</protein>
<name>A0A4W4GMU8_ELEEL</name>
<dbReference type="RefSeq" id="XP_026865732.2">
    <property type="nucleotide sequence ID" value="XM_027009931.2"/>
</dbReference>
<evidence type="ECO:0000313" key="6">
    <source>
        <dbReference type="Ensembl" id="ENSEEEP00000038898.2"/>
    </source>
</evidence>
<dbReference type="Pfam" id="PF03036">
    <property type="entry name" value="Perilipin"/>
    <property type="match status" value="1"/>
</dbReference>
<dbReference type="GO" id="GO:0005829">
    <property type="term" value="C:cytosol"/>
    <property type="evidence" value="ECO:0007669"/>
    <property type="project" value="TreeGrafter"/>
</dbReference>
<evidence type="ECO:0000256" key="1">
    <source>
        <dbReference type="ARBA" id="ARBA00004502"/>
    </source>
</evidence>
<accession>A0A4W4GMU8</accession>
<dbReference type="GO" id="GO:0019915">
    <property type="term" value="P:lipid storage"/>
    <property type="evidence" value="ECO:0007669"/>
    <property type="project" value="TreeGrafter"/>
</dbReference>
<dbReference type="STRING" id="8005.ENSEEEP00000038898"/>
<dbReference type="RefSeq" id="XP_026865731.2">
    <property type="nucleotide sequence ID" value="XM_027009930.2"/>
</dbReference>
<dbReference type="Gene3D" id="1.20.120.340">
    <property type="entry name" value="Flagellar protein FliS"/>
    <property type="match status" value="1"/>
</dbReference>